<reference evidence="2 3" key="1">
    <citation type="submission" date="2016-11" db="EMBL/GenBank/DDBJ databases">
        <authorList>
            <person name="Jaros S."/>
            <person name="Januszkiewicz K."/>
            <person name="Wedrychowicz H."/>
        </authorList>
    </citation>
    <scope>NUCLEOTIDE SEQUENCE [LARGE SCALE GENOMIC DNA]</scope>
    <source>
        <strain evidence="2 3">DSM 18772</strain>
    </source>
</reference>
<evidence type="ECO:0000313" key="3">
    <source>
        <dbReference type="Proteomes" id="UP000184510"/>
    </source>
</evidence>
<dbReference type="AlphaFoldDB" id="A0A1M6EKN9"/>
<gene>
    <name evidence="2" type="ORF">SAMN02745181_1052</name>
</gene>
<protein>
    <submittedName>
        <fullName evidence="2">Uncharacterized protein</fullName>
    </submittedName>
</protein>
<evidence type="ECO:0000313" key="2">
    <source>
        <dbReference type="EMBL" id="SHI85999.1"/>
    </source>
</evidence>
<organism evidence="2 3">
    <name type="scientific">Rubritalea squalenifaciens DSM 18772</name>
    <dbReference type="NCBI Taxonomy" id="1123071"/>
    <lineage>
        <taxon>Bacteria</taxon>
        <taxon>Pseudomonadati</taxon>
        <taxon>Verrucomicrobiota</taxon>
        <taxon>Verrucomicrobiia</taxon>
        <taxon>Verrucomicrobiales</taxon>
        <taxon>Rubritaleaceae</taxon>
        <taxon>Rubritalea</taxon>
    </lineage>
</organism>
<keyword evidence="1" id="KW-0472">Membrane</keyword>
<sequence>MTILYWAAAAVAFVFWIMVLIQMFKDEKILLGILSIFCGIVAFIWGWMNVAKVGQKLMLIWTIAVVISVALGSTVMSSFR</sequence>
<dbReference type="EMBL" id="FQYR01000002">
    <property type="protein sequence ID" value="SHI85999.1"/>
    <property type="molecule type" value="Genomic_DNA"/>
</dbReference>
<name>A0A1M6EKN9_9BACT</name>
<accession>A0A1M6EKN9</accession>
<keyword evidence="1" id="KW-0812">Transmembrane</keyword>
<keyword evidence="1" id="KW-1133">Transmembrane helix</keyword>
<feature type="transmembrane region" description="Helical" evidence="1">
    <location>
        <begin position="29"/>
        <end position="47"/>
    </location>
</feature>
<proteinExistence type="predicted"/>
<dbReference type="Proteomes" id="UP000184510">
    <property type="component" value="Unassembled WGS sequence"/>
</dbReference>
<feature type="transmembrane region" description="Helical" evidence="1">
    <location>
        <begin position="6"/>
        <end position="24"/>
    </location>
</feature>
<dbReference type="OrthoDB" id="574619at2"/>
<dbReference type="RefSeq" id="WP_143158414.1">
    <property type="nucleotide sequence ID" value="NZ_FQYR01000002.1"/>
</dbReference>
<dbReference type="STRING" id="1123071.SAMN02745181_1052"/>
<evidence type="ECO:0000256" key="1">
    <source>
        <dbReference type="SAM" id="Phobius"/>
    </source>
</evidence>
<feature type="transmembrane region" description="Helical" evidence="1">
    <location>
        <begin position="59"/>
        <end position="79"/>
    </location>
</feature>
<keyword evidence="3" id="KW-1185">Reference proteome</keyword>
<dbReference type="InParanoid" id="A0A1M6EKN9"/>